<dbReference type="Gene3D" id="3.40.50.2300">
    <property type="match status" value="1"/>
</dbReference>
<evidence type="ECO:0000256" key="7">
    <source>
        <dbReference type="SAM" id="Phobius"/>
    </source>
</evidence>
<dbReference type="Pfam" id="PF00512">
    <property type="entry name" value="HisKA"/>
    <property type="match status" value="1"/>
</dbReference>
<dbReference type="GO" id="GO:0009927">
    <property type="term" value="F:histidine phosphotransfer kinase activity"/>
    <property type="evidence" value="ECO:0007669"/>
    <property type="project" value="TreeGrafter"/>
</dbReference>
<dbReference type="Gene3D" id="2.60.40.2380">
    <property type="match status" value="1"/>
</dbReference>
<dbReference type="InterPro" id="IPR036890">
    <property type="entry name" value="HATPase_C_sf"/>
</dbReference>
<dbReference type="Pfam" id="PF07695">
    <property type="entry name" value="7TMR-DISM_7TM"/>
    <property type="match status" value="1"/>
</dbReference>
<evidence type="ECO:0000256" key="3">
    <source>
        <dbReference type="ARBA" id="ARBA00022553"/>
    </source>
</evidence>
<feature type="domain" description="Response regulatory" evidence="9">
    <location>
        <begin position="741"/>
        <end position="858"/>
    </location>
</feature>
<gene>
    <name evidence="10" type="ORF">HHL14_15925</name>
</gene>
<dbReference type="SMART" id="SM00448">
    <property type="entry name" value="REC"/>
    <property type="match status" value="1"/>
</dbReference>
<dbReference type="EC" id="2.7.13.3" evidence="2"/>
<keyword evidence="7" id="KW-0472">Membrane</keyword>
<dbReference type="Pfam" id="PF07696">
    <property type="entry name" value="7TMR-DISMED2"/>
    <property type="match status" value="1"/>
</dbReference>
<comment type="catalytic activity">
    <reaction evidence="1">
        <text>ATP + protein L-histidine = ADP + protein N-phospho-L-histidine.</text>
        <dbReference type="EC" id="2.7.13.3"/>
    </reaction>
</comment>
<evidence type="ECO:0000259" key="9">
    <source>
        <dbReference type="PROSITE" id="PS50110"/>
    </source>
</evidence>
<protein>
    <recommendedName>
        <fullName evidence="2">histidine kinase</fullName>
        <ecNumber evidence="2">2.7.13.3</ecNumber>
    </recommendedName>
</protein>
<dbReference type="Gene3D" id="3.30.565.10">
    <property type="entry name" value="Histidine kinase-like ATPase, C-terminal domain"/>
    <property type="match status" value="1"/>
</dbReference>
<dbReference type="EMBL" id="JABBFZ010000008">
    <property type="protein sequence ID" value="NML32323.1"/>
    <property type="molecule type" value="Genomic_DNA"/>
</dbReference>
<dbReference type="InterPro" id="IPR005467">
    <property type="entry name" value="His_kinase_dom"/>
</dbReference>
<keyword evidence="7" id="KW-1133">Transmembrane helix</keyword>
<dbReference type="InterPro" id="IPR003661">
    <property type="entry name" value="HisK_dim/P_dom"/>
</dbReference>
<dbReference type="SUPFAM" id="SSF47384">
    <property type="entry name" value="Homodimeric domain of signal transducing histidine kinase"/>
    <property type="match status" value="1"/>
</dbReference>
<feature type="transmembrane region" description="Helical" evidence="7">
    <location>
        <begin position="352"/>
        <end position="370"/>
    </location>
</feature>
<reference evidence="10 11" key="1">
    <citation type="submission" date="2020-04" db="EMBL/GenBank/DDBJ databases">
        <title>Paraburkholderia sp. G-4-1-8 isolated from soil.</title>
        <authorList>
            <person name="Dahal R.H."/>
        </authorList>
    </citation>
    <scope>NUCLEOTIDE SEQUENCE [LARGE SCALE GENOMIC DNA]</scope>
    <source>
        <strain evidence="10 11">G-4-1-8</strain>
    </source>
</reference>
<dbReference type="CDD" id="cd00082">
    <property type="entry name" value="HisKA"/>
    <property type="match status" value="1"/>
</dbReference>
<dbReference type="AlphaFoldDB" id="A0A7X9X6C1"/>
<evidence type="ECO:0000313" key="11">
    <source>
        <dbReference type="Proteomes" id="UP000583127"/>
    </source>
</evidence>
<evidence type="ECO:0000259" key="8">
    <source>
        <dbReference type="PROSITE" id="PS50109"/>
    </source>
</evidence>
<feature type="transmembrane region" description="Helical" evidence="7">
    <location>
        <begin position="285"/>
        <end position="309"/>
    </location>
</feature>
<feature type="domain" description="Histidine kinase" evidence="8">
    <location>
        <begin position="507"/>
        <end position="720"/>
    </location>
</feature>
<dbReference type="SMART" id="SM00387">
    <property type="entry name" value="HATPase_c"/>
    <property type="match status" value="1"/>
</dbReference>
<dbReference type="PANTHER" id="PTHR43047">
    <property type="entry name" value="TWO-COMPONENT HISTIDINE PROTEIN KINASE"/>
    <property type="match status" value="1"/>
</dbReference>
<dbReference type="InterPro" id="IPR011006">
    <property type="entry name" value="CheY-like_superfamily"/>
</dbReference>
<organism evidence="10 11">
    <name type="scientific">Paraburkholderia antibiotica</name>
    <dbReference type="NCBI Taxonomy" id="2728839"/>
    <lineage>
        <taxon>Bacteria</taxon>
        <taxon>Pseudomonadati</taxon>
        <taxon>Pseudomonadota</taxon>
        <taxon>Betaproteobacteria</taxon>
        <taxon>Burkholderiales</taxon>
        <taxon>Burkholderiaceae</taxon>
        <taxon>Paraburkholderia</taxon>
    </lineage>
</organism>
<evidence type="ECO:0000256" key="5">
    <source>
        <dbReference type="ARBA" id="ARBA00022777"/>
    </source>
</evidence>
<dbReference type="GO" id="GO:0005886">
    <property type="term" value="C:plasma membrane"/>
    <property type="evidence" value="ECO:0007669"/>
    <property type="project" value="TreeGrafter"/>
</dbReference>
<evidence type="ECO:0000256" key="4">
    <source>
        <dbReference type="ARBA" id="ARBA00022679"/>
    </source>
</evidence>
<feature type="transmembrane region" description="Helical" evidence="7">
    <location>
        <begin position="256"/>
        <end position="278"/>
    </location>
</feature>
<dbReference type="FunFam" id="3.30.565.10:FF:000049">
    <property type="entry name" value="Two-component sensor histidine kinase"/>
    <property type="match status" value="1"/>
</dbReference>
<dbReference type="PROSITE" id="PS50109">
    <property type="entry name" value="HIS_KIN"/>
    <property type="match status" value="1"/>
</dbReference>
<feature type="transmembrane region" description="Helical" evidence="7">
    <location>
        <begin position="376"/>
        <end position="398"/>
    </location>
</feature>
<evidence type="ECO:0000256" key="1">
    <source>
        <dbReference type="ARBA" id="ARBA00000085"/>
    </source>
</evidence>
<feature type="transmembrane region" description="Helical" evidence="7">
    <location>
        <begin position="410"/>
        <end position="432"/>
    </location>
</feature>
<feature type="transmembrane region" description="Helical" evidence="7">
    <location>
        <begin position="444"/>
        <end position="460"/>
    </location>
</feature>
<dbReference type="PRINTS" id="PR00344">
    <property type="entry name" value="BCTRLSENSOR"/>
</dbReference>
<dbReference type="SMART" id="SM00388">
    <property type="entry name" value="HisKA"/>
    <property type="match status" value="1"/>
</dbReference>
<dbReference type="RefSeq" id="WP_169498570.1">
    <property type="nucleotide sequence ID" value="NZ_JABBFZ010000008.1"/>
</dbReference>
<evidence type="ECO:0000313" key="10">
    <source>
        <dbReference type="EMBL" id="NML32323.1"/>
    </source>
</evidence>
<dbReference type="InterPro" id="IPR011622">
    <property type="entry name" value="7TMR_DISM_rcpt_extracell_dom2"/>
</dbReference>
<dbReference type="GO" id="GO:0000155">
    <property type="term" value="F:phosphorelay sensor kinase activity"/>
    <property type="evidence" value="ECO:0007669"/>
    <property type="project" value="InterPro"/>
</dbReference>
<accession>A0A7X9X6C1</accession>
<dbReference type="CDD" id="cd00156">
    <property type="entry name" value="REC"/>
    <property type="match status" value="1"/>
</dbReference>
<proteinExistence type="predicted"/>
<comment type="caution">
    <text evidence="10">The sequence shown here is derived from an EMBL/GenBank/DDBJ whole genome shotgun (WGS) entry which is preliminary data.</text>
</comment>
<dbReference type="SUPFAM" id="SSF55874">
    <property type="entry name" value="ATPase domain of HSP90 chaperone/DNA topoisomerase II/histidine kinase"/>
    <property type="match status" value="1"/>
</dbReference>
<keyword evidence="4" id="KW-0808">Transferase</keyword>
<name>A0A7X9X6C1_9BURK</name>
<keyword evidence="3 6" id="KW-0597">Phosphoprotein</keyword>
<dbReference type="Gene3D" id="1.10.287.130">
    <property type="match status" value="1"/>
</dbReference>
<feature type="modified residue" description="4-aspartylphosphate" evidence="6">
    <location>
        <position position="792"/>
    </location>
</feature>
<sequence length="871" mass="96593">MTFEVEQSKTAGYLKVSAMRYAIPMLWSANLVSNAHRVFPSICRLKIQSLWSGSSGDLPPRLCRTIRSCIALALFALTLFPGISSQAHAQIPNLVRLDNSRSIVDLWPELTVLSDPGDEFTIDDVLAKPDRFQNLRAPYANLGIHRNAMWLRTNIALSENAPLDWWLRIDFAILDEIDLYVVEQGRVVQHLAVRQREAFAKWSFAFHQPVFQLALQPDRQYELVIRVRKYFPNAIYIPLSLVRTSSLIKAEASAQFWRSLMLGVGICFVVYALFIAALKRDPLCIWFALFAACSTLYAAAYYGLANAYLWPNSHLFLPDLVARYCMLLRVVSCFLFVDGVLELREQSPRISLVLRSLAGFFALLIVLFATGLASNMLVAGAFSVIGTLPLLLLVPFVVRRFRDGDALWDWAIVGAACYAAGMSVATTMTYGYLPWSQLAEGVEHLGALLLMTTWIVVMSIRTHRRQRAAEVAAEREREIVAQLAIDLRHQKEIAEKASLSKSRFLAAASHDLRQPVHALSLFVGALRGVPMNTKGQRLLDQIEASTDAMDRLFAALLDISKLDAGGVEIRRQPFAIDAVLIRVCDDFADEATAKGLRLSYVCCRAIVDSDPILVERIARNLISNAVRYTDTGRILIGCRRRGAFVSLQVWDTGRGISPDQQELVFQEYHQVGNPERDREKGLGLGLAIVRRTVDLLECRLKLRSELGRGSCFEVFLPLADSAVTPLNSPDGDVRAMLTTGLVVVVDDERAIRAGMSALLIDWGYEVLAVGSVDEAIQRLAGYTGTPSFLICDLRLRGGENGIDAIEKLRTEYNESIPAILITGDTAGCGLAEAQTRELLVLYKPVSNGKLRAAMARLAADQSVQQKSATKA</sequence>
<dbReference type="InterPro" id="IPR004358">
    <property type="entry name" value="Sig_transdc_His_kin-like_C"/>
</dbReference>
<keyword evidence="5 10" id="KW-0418">Kinase</keyword>
<dbReference type="InterPro" id="IPR003594">
    <property type="entry name" value="HATPase_dom"/>
</dbReference>
<evidence type="ECO:0000256" key="6">
    <source>
        <dbReference type="PROSITE-ProRule" id="PRU00169"/>
    </source>
</evidence>
<feature type="transmembrane region" description="Helical" evidence="7">
    <location>
        <begin position="321"/>
        <end position="340"/>
    </location>
</feature>
<dbReference type="PANTHER" id="PTHR43047:SF9">
    <property type="entry name" value="HISTIDINE KINASE"/>
    <property type="match status" value="1"/>
</dbReference>
<dbReference type="PROSITE" id="PS50110">
    <property type="entry name" value="RESPONSE_REGULATORY"/>
    <property type="match status" value="1"/>
</dbReference>
<dbReference type="SUPFAM" id="SSF52172">
    <property type="entry name" value="CheY-like"/>
    <property type="match status" value="1"/>
</dbReference>
<dbReference type="InterPro" id="IPR011623">
    <property type="entry name" value="7TMR_DISM_rcpt_extracell_dom1"/>
</dbReference>
<evidence type="ECO:0000256" key="2">
    <source>
        <dbReference type="ARBA" id="ARBA00012438"/>
    </source>
</evidence>
<dbReference type="Pfam" id="PF02518">
    <property type="entry name" value="HATPase_c"/>
    <property type="match status" value="1"/>
</dbReference>
<dbReference type="Proteomes" id="UP000583127">
    <property type="component" value="Unassembled WGS sequence"/>
</dbReference>
<keyword evidence="11" id="KW-1185">Reference proteome</keyword>
<keyword evidence="7" id="KW-0812">Transmembrane</keyword>
<dbReference type="Pfam" id="PF00072">
    <property type="entry name" value="Response_reg"/>
    <property type="match status" value="1"/>
</dbReference>
<dbReference type="InterPro" id="IPR036097">
    <property type="entry name" value="HisK_dim/P_sf"/>
</dbReference>
<dbReference type="InterPro" id="IPR001789">
    <property type="entry name" value="Sig_transdc_resp-reg_receiver"/>
</dbReference>